<evidence type="ECO:0000313" key="3">
    <source>
        <dbReference type="EMBL" id="HIX03054.1"/>
    </source>
</evidence>
<accession>A0A9D2AAZ6</accession>
<feature type="domain" description="M23ase beta-sheet core" evidence="2">
    <location>
        <begin position="33"/>
        <end position="90"/>
    </location>
</feature>
<dbReference type="PANTHER" id="PTHR21666">
    <property type="entry name" value="PEPTIDASE-RELATED"/>
    <property type="match status" value="1"/>
</dbReference>
<dbReference type="SUPFAM" id="SSF51261">
    <property type="entry name" value="Duplicated hybrid motif"/>
    <property type="match status" value="2"/>
</dbReference>
<sequence length="533" mass="59345">MSPLFLLGQERVFPVEGDLLLSGNFGELRATHFHSGIDIKTGGKEGLPVRNVKDGIVARVSVSPTGYGYALYMEHADGTTTVYGHLQRFEPRLAEVVRDLQYAHESFKIDVDLHARHLFYQAGDTLAYSGNTGSSGGPHLHFEVRNTRTEHTLNPLRYYPVKDRTRPVVKRLYLYGIGENGVVRLLQSCPVERVSAGMYDAGHVVVPSGRIGIGVFAMDYMEGSWNKLGIYRLALAVGQDTVFAFSVDSCSFDHSRLVNEVKDFHGYKRQETVYRCFGHYHEQLFGVVSKAGGSIKVLPDSLVKVSVSLADINGNHSSVRLCLEGGEEVARDSMDGDLLFYDKSYVLKTGRWQVELDSSSLFSSVARVCEVEYDDRFGDSLLVLAREEVPLLKRARLFVRGNFCPQALICEVTPNGRCYPLATSHTSRGLEASVPYLARYGVAIDTVAPKITYEGKVAGGKLRFRIKDDFSGITDYRGEVNGRWCLFSYDPRTAILQCSLGEPAFVRGEWNTVCVMVKDLAGNKRELKIKVMK</sequence>
<gene>
    <name evidence="3" type="ORF">H9863_02915</name>
</gene>
<dbReference type="InterPro" id="IPR011055">
    <property type="entry name" value="Dup_hybrid_motif"/>
</dbReference>
<comment type="caution">
    <text evidence="3">The sequence shown here is derived from an EMBL/GenBank/DDBJ whole genome shotgun (WGS) entry which is preliminary data.</text>
</comment>
<dbReference type="CDD" id="cd12797">
    <property type="entry name" value="M23_peptidase"/>
    <property type="match status" value="1"/>
</dbReference>
<reference evidence="3" key="2">
    <citation type="submission" date="2021-04" db="EMBL/GenBank/DDBJ databases">
        <authorList>
            <person name="Gilroy R."/>
        </authorList>
    </citation>
    <scope>NUCLEOTIDE SEQUENCE</scope>
    <source>
        <strain evidence="3">23274</strain>
    </source>
</reference>
<protein>
    <submittedName>
        <fullName evidence="3">M23 family metallopeptidase</fullName>
    </submittedName>
</protein>
<dbReference type="PANTHER" id="PTHR21666:SF289">
    <property type="entry name" value="L-ALA--D-GLU ENDOPEPTIDASE"/>
    <property type="match status" value="1"/>
</dbReference>
<dbReference type="GO" id="GO:0004222">
    <property type="term" value="F:metalloendopeptidase activity"/>
    <property type="evidence" value="ECO:0007669"/>
    <property type="project" value="TreeGrafter"/>
</dbReference>
<dbReference type="Proteomes" id="UP000824202">
    <property type="component" value="Unassembled WGS sequence"/>
</dbReference>
<organism evidence="3 4">
    <name type="scientific">Candidatus Odoribacter faecigallinarum</name>
    <dbReference type="NCBI Taxonomy" id="2838706"/>
    <lineage>
        <taxon>Bacteria</taxon>
        <taxon>Pseudomonadati</taxon>
        <taxon>Bacteroidota</taxon>
        <taxon>Bacteroidia</taxon>
        <taxon>Bacteroidales</taxon>
        <taxon>Odoribacteraceae</taxon>
        <taxon>Odoribacter</taxon>
    </lineage>
</organism>
<proteinExistence type="predicted"/>
<keyword evidence="1" id="KW-0732">Signal</keyword>
<evidence type="ECO:0000256" key="1">
    <source>
        <dbReference type="ARBA" id="ARBA00022729"/>
    </source>
</evidence>
<dbReference type="EMBL" id="DXFT01000057">
    <property type="protein sequence ID" value="HIX03054.1"/>
    <property type="molecule type" value="Genomic_DNA"/>
</dbReference>
<dbReference type="InterPro" id="IPR050570">
    <property type="entry name" value="Cell_wall_metabolism_enzyme"/>
</dbReference>
<dbReference type="InterPro" id="IPR016047">
    <property type="entry name" value="M23ase_b-sheet_dom"/>
</dbReference>
<dbReference type="Gene3D" id="2.70.70.10">
    <property type="entry name" value="Glucose Permease (Domain IIA)"/>
    <property type="match status" value="1"/>
</dbReference>
<evidence type="ECO:0000259" key="2">
    <source>
        <dbReference type="Pfam" id="PF01551"/>
    </source>
</evidence>
<reference evidence="3" key="1">
    <citation type="journal article" date="2021" name="PeerJ">
        <title>Extensive microbial diversity within the chicken gut microbiome revealed by metagenomics and culture.</title>
        <authorList>
            <person name="Gilroy R."/>
            <person name="Ravi A."/>
            <person name="Getino M."/>
            <person name="Pursley I."/>
            <person name="Horton D.L."/>
            <person name="Alikhan N.F."/>
            <person name="Baker D."/>
            <person name="Gharbi K."/>
            <person name="Hall N."/>
            <person name="Watson M."/>
            <person name="Adriaenssens E.M."/>
            <person name="Foster-Nyarko E."/>
            <person name="Jarju S."/>
            <person name="Secka A."/>
            <person name="Antonio M."/>
            <person name="Oren A."/>
            <person name="Chaudhuri R.R."/>
            <person name="La Ragione R."/>
            <person name="Hildebrand F."/>
            <person name="Pallen M.J."/>
        </authorList>
    </citation>
    <scope>NUCLEOTIDE SEQUENCE</scope>
    <source>
        <strain evidence="3">23274</strain>
    </source>
</reference>
<dbReference type="AlphaFoldDB" id="A0A9D2AAZ6"/>
<evidence type="ECO:0000313" key="4">
    <source>
        <dbReference type="Proteomes" id="UP000824202"/>
    </source>
</evidence>
<dbReference type="Pfam" id="PF01551">
    <property type="entry name" value="Peptidase_M23"/>
    <property type="match status" value="1"/>
</dbReference>
<name>A0A9D2AAZ6_9BACT</name>